<accession>A0A931ATC8</accession>
<dbReference type="NCBIfam" id="TIGR01855">
    <property type="entry name" value="IMP_synth_hisH"/>
    <property type="match status" value="1"/>
</dbReference>
<dbReference type="InterPro" id="IPR010139">
    <property type="entry name" value="Imidazole-glycPsynth_HisH"/>
</dbReference>
<dbReference type="GO" id="GO:0005737">
    <property type="term" value="C:cytoplasm"/>
    <property type="evidence" value="ECO:0007669"/>
    <property type="project" value="UniProtKB-SubCell"/>
</dbReference>
<comment type="subunit">
    <text evidence="2 10">Heterodimer of HisH and HisF.</text>
</comment>
<evidence type="ECO:0000256" key="9">
    <source>
        <dbReference type="ARBA" id="ARBA00049534"/>
    </source>
</evidence>
<dbReference type="AlphaFoldDB" id="A0A931ATC8"/>
<evidence type="ECO:0000256" key="5">
    <source>
        <dbReference type="ARBA" id="ARBA00022962"/>
    </source>
</evidence>
<dbReference type="PANTHER" id="PTHR42701">
    <property type="entry name" value="IMIDAZOLE GLYCEROL PHOSPHATE SYNTHASE SUBUNIT HISH"/>
    <property type="match status" value="1"/>
</dbReference>
<keyword evidence="3 10" id="KW-0028">Amino-acid biosynthesis</keyword>
<dbReference type="Gene3D" id="3.40.50.880">
    <property type="match status" value="1"/>
</dbReference>
<feature type="active site" evidence="10 11">
    <location>
        <position position="185"/>
    </location>
</feature>
<evidence type="ECO:0000256" key="7">
    <source>
        <dbReference type="ARBA" id="ARBA00023239"/>
    </source>
</evidence>
<dbReference type="InterPro" id="IPR017926">
    <property type="entry name" value="GATASE"/>
</dbReference>
<comment type="caution">
    <text evidence="13">The sequence shown here is derived from an EMBL/GenBank/DDBJ whole genome shotgun (WGS) entry which is preliminary data.</text>
</comment>
<dbReference type="GO" id="GO:0000105">
    <property type="term" value="P:L-histidine biosynthetic process"/>
    <property type="evidence" value="ECO:0007669"/>
    <property type="project" value="UniProtKB-UniRule"/>
</dbReference>
<dbReference type="Proteomes" id="UP000621436">
    <property type="component" value="Unassembled WGS sequence"/>
</dbReference>
<comment type="pathway">
    <text evidence="1 10">Amino-acid biosynthesis; L-histidine biosynthesis; L-histidine from 5-phospho-alpha-D-ribose 1-diphosphate: step 5/9.</text>
</comment>
<evidence type="ECO:0000256" key="2">
    <source>
        <dbReference type="ARBA" id="ARBA00011152"/>
    </source>
</evidence>
<dbReference type="EC" id="4.3.2.10" evidence="10"/>
<evidence type="ECO:0000256" key="10">
    <source>
        <dbReference type="HAMAP-Rule" id="MF_00278"/>
    </source>
</evidence>
<evidence type="ECO:0000256" key="4">
    <source>
        <dbReference type="ARBA" id="ARBA00022801"/>
    </source>
</evidence>
<dbReference type="PROSITE" id="PS51273">
    <property type="entry name" value="GATASE_TYPE_1"/>
    <property type="match status" value="1"/>
</dbReference>
<dbReference type="GO" id="GO:0016829">
    <property type="term" value="F:lyase activity"/>
    <property type="evidence" value="ECO:0007669"/>
    <property type="project" value="UniProtKB-KW"/>
</dbReference>
<comment type="catalytic activity">
    <reaction evidence="8 10">
        <text>5-[(5-phospho-1-deoxy-D-ribulos-1-ylimino)methylamino]-1-(5-phospho-beta-D-ribosyl)imidazole-4-carboxamide + L-glutamine = D-erythro-1-(imidazol-4-yl)glycerol 3-phosphate + 5-amino-1-(5-phospho-beta-D-ribosyl)imidazole-4-carboxamide + L-glutamate + H(+)</text>
        <dbReference type="Rhea" id="RHEA:24793"/>
        <dbReference type="ChEBI" id="CHEBI:15378"/>
        <dbReference type="ChEBI" id="CHEBI:29985"/>
        <dbReference type="ChEBI" id="CHEBI:58278"/>
        <dbReference type="ChEBI" id="CHEBI:58359"/>
        <dbReference type="ChEBI" id="CHEBI:58475"/>
        <dbReference type="ChEBI" id="CHEBI:58525"/>
        <dbReference type="EC" id="4.3.2.10"/>
    </reaction>
</comment>
<dbReference type="GO" id="GO:0000107">
    <property type="term" value="F:imidazoleglycerol-phosphate synthase activity"/>
    <property type="evidence" value="ECO:0007669"/>
    <property type="project" value="UniProtKB-UniRule"/>
</dbReference>
<evidence type="ECO:0000313" key="13">
    <source>
        <dbReference type="EMBL" id="MBF8438092.1"/>
    </source>
</evidence>
<keyword evidence="6 10" id="KW-0368">Histidine biosynthesis</keyword>
<feature type="domain" description="Glutamine amidotransferase" evidence="12">
    <location>
        <begin position="4"/>
        <end position="196"/>
    </location>
</feature>
<dbReference type="RefSeq" id="WP_270455189.1">
    <property type="nucleotide sequence ID" value="NZ_JADPIE010000009.1"/>
</dbReference>
<evidence type="ECO:0000259" key="12">
    <source>
        <dbReference type="Pfam" id="PF00117"/>
    </source>
</evidence>
<gene>
    <name evidence="10 13" type="primary">hisH</name>
    <name evidence="13" type="ORF">I0Q91_13450</name>
</gene>
<dbReference type="PIRSF" id="PIRSF000495">
    <property type="entry name" value="Amidotransf_hisH"/>
    <property type="match status" value="1"/>
</dbReference>
<evidence type="ECO:0000256" key="3">
    <source>
        <dbReference type="ARBA" id="ARBA00022605"/>
    </source>
</evidence>
<organism evidence="13 14">
    <name type="scientific">Halonatronomonas betaini</name>
    <dbReference type="NCBI Taxonomy" id="2778430"/>
    <lineage>
        <taxon>Bacteria</taxon>
        <taxon>Bacillati</taxon>
        <taxon>Bacillota</taxon>
        <taxon>Clostridia</taxon>
        <taxon>Halanaerobiales</taxon>
        <taxon>Halarsenatibacteraceae</taxon>
        <taxon>Halonatronomonas</taxon>
    </lineage>
</organism>
<proteinExistence type="inferred from homology"/>
<evidence type="ECO:0000256" key="11">
    <source>
        <dbReference type="PIRSR" id="PIRSR000495-1"/>
    </source>
</evidence>
<comment type="subcellular location">
    <subcellularLocation>
        <location evidence="10">Cytoplasm</location>
    </subcellularLocation>
</comment>
<name>A0A931ATC8_9FIRM</name>
<evidence type="ECO:0000313" key="14">
    <source>
        <dbReference type="Proteomes" id="UP000621436"/>
    </source>
</evidence>
<keyword evidence="5 10" id="KW-0315">Glutamine amidotransferase</keyword>
<comment type="function">
    <text evidence="10">IGPS catalyzes the conversion of PRFAR and glutamine to IGP, AICAR and glutamate. The HisH subunit catalyzes the hydrolysis of glutamine to glutamate and ammonia as part of the synthesis of IGP and AICAR. The resulting ammonia molecule is channeled to the active site of HisF.</text>
</comment>
<dbReference type="HAMAP" id="MF_00278">
    <property type="entry name" value="HisH"/>
    <property type="match status" value="1"/>
</dbReference>
<comment type="catalytic activity">
    <reaction evidence="9 10">
        <text>L-glutamine + H2O = L-glutamate + NH4(+)</text>
        <dbReference type="Rhea" id="RHEA:15889"/>
        <dbReference type="ChEBI" id="CHEBI:15377"/>
        <dbReference type="ChEBI" id="CHEBI:28938"/>
        <dbReference type="ChEBI" id="CHEBI:29985"/>
        <dbReference type="ChEBI" id="CHEBI:58359"/>
        <dbReference type="EC" id="3.5.1.2"/>
    </reaction>
</comment>
<dbReference type="PANTHER" id="PTHR42701:SF1">
    <property type="entry name" value="IMIDAZOLE GLYCEROL PHOSPHATE SYNTHASE SUBUNIT HISH"/>
    <property type="match status" value="1"/>
</dbReference>
<dbReference type="CDD" id="cd01748">
    <property type="entry name" value="GATase1_IGP_Synthase"/>
    <property type="match status" value="1"/>
</dbReference>
<dbReference type="InterPro" id="IPR029062">
    <property type="entry name" value="Class_I_gatase-like"/>
</dbReference>
<keyword evidence="4 10" id="KW-0378">Hydrolase</keyword>
<dbReference type="SUPFAM" id="SSF52317">
    <property type="entry name" value="Class I glutamine amidotransferase-like"/>
    <property type="match status" value="1"/>
</dbReference>
<sequence length="203" mass="22622">MIGIIDYGAGNIGNVERAFRYLNEETSIIDNGDNISSQLSLLVLPGVGSFAAGMAGLKERDLVKPIKEFIESGRPFLGICLGLQLLFARSKESGLVSGLEFFDEECLKFDSKKIKRVPQIGWNKVETVVESKVFNELPDQYFYFVHSYYVPVIPDLTVAKADYGGQEFTAILNRKNIWGIQPHPEKSGRTGLKFLENLIGVIK</sequence>
<dbReference type="GO" id="GO:0004359">
    <property type="term" value="F:glutaminase activity"/>
    <property type="evidence" value="ECO:0007669"/>
    <property type="project" value="UniProtKB-EC"/>
</dbReference>
<dbReference type="Pfam" id="PF00117">
    <property type="entry name" value="GATase"/>
    <property type="match status" value="1"/>
</dbReference>
<reference evidence="13" key="1">
    <citation type="submission" date="2020-11" db="EMBL/GenBank/DDBJ databases">
        <title>Halonatronomonas betainensis gen. nov., sp. nov. a novel haloalkaliphilic representative of the family Halanaerobiacae capable of betaine degradation.</title>
        <authorList>
            <person name="Boltyanskaya Y."/>
            <person name="Kevbrin V."/>
            <person name="Detkova E."/>
            <person name="Grouzdev D.S."/>
            <person name="Koziaeva V."/>
            <person name="Zhilina T."/>
        </authorList>
    </citation>
    <scope>NUCLEOTIDE SEQUENCE</scope>
    <source>
        <strain evidence="13">Z-7014</strain>
    </source>
</reference>
<dbReference type="EMBL" id="JADPIE010000009">
    <property type="protein sequence ID" value="MBF8438092.1"/>
    <property type="molecule type" value="Genomic_DNA"/>
</dbReference>
<protein>
    <recommendedName>
        <fullName evidence="10">Imidazole glycerol phosphate synthase subunit HisH</fullName>
        <ecNumber evidence="10">4.3.2.10</ecNumber>
    </recommendedName>
    <alternativeName>
        <fullName evidence="10">IGP synthase glutaminase subunit</fullName>
        <ecNumber evidence="10">3.5.1.2</ecNumber>
    </alternativeName>
    <alternativeName>
        <fullName evidence="10">IGP synthase subunit HisH</fullName>
    </alternativeName>
    <alternativeName>
        <fullName evidence="10">ImGP synthase subunit HisH</fullName>
        <shortName evidence="10">IGPS subunit HisH</shortName>
    </alternativeName>
</protein>
<keyword evidence="10" id="KW-0963">Cytoplasm</keyword>
<evidence type="ECO:0000256" key="6">
    <source>
        <dbReference type="ARBA" id="ARBA00023102"/>
    </source>
</evidence>
<evidence type="ECO:0000256" key="1">
    <source>
        <dbReference type="ARBA" id="ARBA00005091"/>
    </source>
</evidence>
<evidence type="ECO:0000256" key="8">
    <source>
        <dbReference type="ARBA" id="ARBA00047838"/>
    </source>
</evidence>
<keyword evidence="14" id="KW-1185">Reference proteome</keyword>
<feature type="active site" description="Nucleophile" evidence="10 11">
    <location>
        <position position="80"/>
    </location>
</feature>
<keyword evidence="7 10" id="KW-0456">Lyase</keyword>
<dbReference type="EC" id="3.5.1.2" evidence="10"/>
<feature type="active site" evidence="10 11">
    <location>
        <position position="183"/>
    </location>
</feature>